<name>A0A8H9CFF2_9GAMM</name>
<comment type="caution">
    <text evidence="1">The sequence shown here is derived from an EMBL/GenBank/DDBJ whole genome shotgun (WGS) entry which is preliminary data.</text>
</comment>
<dbReference type="EMBL" id="CAESAQ020000028">
    <property type="protein sequence ID" value="CAB5496242.1"/>
    <property type="molecule type" value="Genomic_DNA"/>
</dbReference>
<evidence type="ECO:0000313" key="2">
    <source>
        <dbReference type="Proteomes" id="UP000643672"/>
    </source>
</evidence>
<organism evidence="1 2">
    <name type="scientific">Bathymodiolus thermophilus thioautotrophic gill symbiont</name>
    <dbReference type="NCBI Taxonomy" id="2360"/>
    <lineage>
        <taxon>Bacteria</taxon>
        <taxon>Pseudomonadati</taxon>
        <taxon>Pseudomonadota</taxon>
        <taxon>Gammaproteobacteria</taxon>
        <taxon>sulfur-oxidizing symbionts</taxon>
    </lineage>
</organism>
<evidence type="ECO:0000313" key="1">
    <source>
        <dbReference type="EMBL" id="CAB5496242.1"/>
    </source>
</evidence>
<sequence>MSLATTHHPNQKGTKFIFYTPRSCTVYGNAYTIKSWQKLNSANHPYLCKGLK</sequence>
<proteinExistence type="predicted"/>
<protein>
    <submittedName>
        <fullName evidence="1">Uncharacterized protein</fullName>
    </submittedName>
</protein>
<gene>
    <name evidence="1" type="ORF">THERMOS_465</name>
</gene>
<reference evidence="1 2" key="1">
    <citation type="submission" date="2020-05" db="EMBL/GenBank/DDBJ databases">
        <authorList>
            <person name="Petersen J."/>
            <person name="Sayavedra L."/>
        </authorList>
    </citation>
    <scope>NUCLEOTIDE SEQUENCE [LARGE SCALE GENOMIC DNA]</scope>
    <source>
        <strain evidence="1">B thermophilus SOXS</strain>
    </source>
</reference>
<dbReference type="Proteomes" id="UP000643672">
    <property type="component" value="Unassembled WGS sequence"/>
</dbReference>
<dbReference type="AlphaFoldDB" id="A0A8H9CFF2"/>
<accession>A0A8H9CFF2</accession>
<keyword evidence="2" id="KW-1185">Reference proteome</keyword>